<evidence type="ECO:0000313" key="3">
    <source>
        <dbReference type="Proteomes" id="UP000243376"/>
    </source>
</evidence>
<protein>
    <submittedName>
        <fullName evidence="2">Zinc ribbon domain-containing protein</fullName>
    </submittedName>
</protein>
<feature type="region of interest" description="Disordered" evidence="1">
    <location>
        <begin position="92"/>
        <end position="126"/>
    </location>
</feature>
<dbReference type="AlphaFoldDB" id="A0A2J6WRW0"/>
<gene>
    <name evidence="2" type="ORF">C0184_16400</name>
</gene>
<organism evidence="2 3">
    <name type="scientific">Chloroflexus aggregans</name>
    <dbReference type="NCBI Taxonomy" id="152260"/>
    <lineage>
        <taxon>Bacteria</taxon>
        <taxon>Bacillati</taxon>
        <taxon>Chloroflexota</taxon>
        <taxon>Chloroflexia</taxon>
        <taxon>Chloroflexales</taxon>
        <taxon>Chloroflexineae</taxon>
        <taxon>Chloroflexaceae</taxon>
        <taxon>Chloroflexus</taxon>
    </lineage>
</organism>
<accession>A0A2J6WRW0</accession>
<dbReference type="Proteomes" id="UP000243376">
    <property type="component" value="Unassembled WGS sequence"/>
</dbReference>
<feature type="compositionally biased region" description="Polar residues" evidence="1">
    <location>
        <begin position="112"/>
        <end position="121"/>
    </location>
</feature>
<evidence type="ECO:0000313" key="2">
    <source>
        <dbReference type="EMBL" id="PMP73170.1"/>
    </source>
</evidence>
<proteinExistence type="predicted"/>
<sequence>MGLLNQIGKTLSQVTDRAKFEAEKFQKTTRLQFEINELRRQIDLKLMELGQRAYDLQRAGQIHAPSLAELSTTIDQLRATLVTREEELKQAQREVYVEPTPTTPPPITSPTVQSVPISEASSPKPATESKICGQCGFVMPGNAIFCPSCGTRVG</sequence>
<dbReference type="EMBL" id="PNIQ01001103">
    <property type="protein sequence ID" value="PMP73170.1"/>
    <property type="molecule type" value="Genomic_DNA"/>
</dbReference>
<name>A0A2J6WRW0_9CHLR</name>
<comment type="caution">
    <text evidence="2">The sequence shown here is derived from an EMBL/GenBank/DDBJ whole genome shotgun (WGS) entry which is preliminary data.</text>
</comment>
<reference evidence="2 3" key="1">
    <citation type="submission" date="2018-01" db="EMBL/GenBank/DDBJ databases">
        <title>Metagenomic assembled genomes from two thermal pools in the Uzon Caldera, Kamchatka, Russia.</title>
        <authorList>
            <person name="Wilkins L."/>
            <person name="Ettinger C."/>
        </authorList>
    </citation>
    <scope>NUCLEOTIDE SEQUENCE [LARGE SCALE GENOMIC DNA]</scope>
    <source>
        <strain evidence="2">ZAV-02</strain>
    </source>
</reference>
<evidence type="ECO:0000256" key="1">
    <source>
        <dbReference type="SAM" id="MobiDB-lite"/>
    </source>
</evidence>